<evidence type="ECO:0000256" key="1">
    <source>
        <dbReference type="ARBA" id="ARBA00004141"/>
    </source>
</evidence>
<sequence length="464" mass="53461">MAIKYPYQQQSLLFVYDALVIFAAACFAYRMYLGTWLLASEYYFVVGVSTLLTAIVFPQFGLYEFKLWHKDSVLDGFKSIILGWGSVLLALILIAFITKTGDKFSRGWALLWAVIGWGGLLAERFFWHLSSKWFIDQRFYRKQIILVGSLKSSLEVIERIQSSPWLSIEIIGFFCENPEVFENEFNLPVVGHIKEAANFIEREKISQAWIAISFEEGELIKEFIQNLHHSTVDLCLIPNIYDFYLLNYSISEIAGLPVLNLSATPITGINIFVKDIEDKVLAFLIVLLISPLLLVIAIGIKLSSPGPIIFKQKRHGLGAAPITMYKFRSMHIHKEERKVTQATKGDSRIFPFGAFLRKTSLDELPQFFNVLEGTMSIVGPRPHAIEHNDEYKQLIGGYMQRHKIKPGITGWAQINGWRGETDTLEKMKKRVEYDLYYIENWSFWFDMKIILTTLYKGFIHRNAY</sequence>
<evidence type="ECO:0000313" key="10">
    <source>
        <dbReference type="Proteomes" id="UP000516072"/>
    </source>
</evidence>
<organism evidence="9 10">
    <name type="scientific">Candidatus Nitrosacidococcus tergens</name>
    <dbReference type="NCBI Taxonomy" id="553981"/>
    <lineage>
        <taxon>Bacteria</taxon>
        <taxon>Pseudomonadati</taxon>
        <taxon>Pseudomonadota</taxon>
        <taxon>Gammaproteobacteria</taxon>
        <taxon>Chromatiales</taxon>
        <taxon>Chromatiaceae</taxon>
        <taxon>Candidatus Nitrosacidococcus</taxon>
    </lineage>
</organism>
<keyword evidence="10" id="KW-1185">Reference proteome</keyword>
<dbReference type="EMBL" id="LR778175">
    <property type="protein sequence ID" value="CAB1275828.1"/>
    <property type="molecule type" value="Genomic_DNA"/>
</dbReference>
<feature type="domain" description="Bacterial sugar transferase" evidence="8">
    <location>
        <begin position="274"/>
        <end position="456"/>
    </location>
</feature>
<evidence type="ECO:0000313" key="9">
    <source>
        <dbReference type="EMBL" id="CAB1275828.1"/>
    </source>
</evidence>
<dbReference type="Pfam" id="PF02397">
    <property type="entry name" value="Bac_transf"/>
    <property type="match status" value="1"/>
</dbReference>
<evidence type="ECO:0000256" key="6">
    <source>
        <dbReference type="ARBA" id="ARBA00023136"/>
    </source>
</evidence>
<feature type="transmembrane region" description="Helical" evidence="7">
    <location>
        <begin position="42"/>
        <end position="65"/>
    </location>
</feature>
<evidence type="ECO:0000256" key="5">
    <source>
        <dbReference type="ARBA" id="ARBA00022989"/>
    </source>
</evidence>
<comment type="subcellular location">
    <subcellularLocation>
        <location evidence="1">Membrane</location>
        <topology evidence="1">Multi-pass membrane protein</topology>
    </subcellularLocation>
</comment>
<proteinExistence type="inferred from homology"/>
<evidence type="ECO:0000256" key="7">
    <source>
        <dbReference type="SAM" id="Phobius"/>
    </source>
</evidence>
<feature type="transmembrane region" description="Helical" evidence="7">
    <location>
        <begin position="12"/>
        <end position="30"/>
    </location>
</feature>
<protein>
    <submittedName>
        <fullName evidence="9">Putative UDP-sugar lipid carrier transferase</fullName>
    </submittedName>
</protein>
<dbReference type="PANTHER" id="PTHR30576">
    <property type="entry name" value="COLANIC BIOSYNTHESIS UDP-GLUCOSE LIPID CARRIER TRANSFERASE"/>
    <property type="match status" value="1"/>
</dbReference>
<evidence type="ECO:0000256" key="3">
    <source>
        <dbReference type="ARBA" id="ARBA00022679"/>
    </source>
</evidence>
<keyword evidence="4 7" id="KW-0812">Transmembrane</keyword>
<dbReference type="KEGG" id="ntg:NSCAC_0863"/>
<dbReference type="InterPro" id="IPR017475">
    <property type="entry name" value="EPS_sugar_tfrase"/>
</dbReference>
<keyword evidence="6 7" id="KW-0472">Membrane</keyword>
<evidence type="ECO:0000256" key="4">
    <source>
        <dbReference type="ARBA" id="ARBA00022692"/>
    </source>
</evidence>
<dbReference type="GO" id="GO:0089702">
    <property type="term" value="F:undecaprenyl-phosphate glucose phosphotransferase activity"/>
    <property type="evidence" value="ECO:0007669"/>
    <property type="project" value="TreeGrafter"/>
</dbReference>
<dbReference type="InterPro" id="IPR017473">
    <property type="entry name" value="Undecaprenyl-P_gluc_Ptfrase"/>
</dbReference>
<gene>
    <name evidence="9" type="primary">wcaJ</name>
    <name evidence="9" type="ORF">NSCAC_0863</name>
</gene>
<feature type="transmembrane region" description="Helical" evidence="7">
    <location>
        <begin position="77"/>
        <end position="97"/>
    </location>
</feature>
<dbReference type="GO" id="GO:0009242">
    <property type="term" value="P:colanic acid biosynthetic process"/>
    <property type="evidence" value="ECO:0007669"/>
    <property type="project" value="TreeGrafter"/>
</dbReference>
<dbReference type="InterPro" id="IPR003362">
    <property type="entry name" value="Bact_transf"/>
</dbReference>
<dbReference type="PANTHER" id="PTHR30576:SF21">
    <property type="entry name" value="UDP-GLUCOSE:UNDECAPRENYL-PHOSPHATE GLUCOSE-1-PHOSPHATE TRANSFERASE"/>
    <property type="match status" value="1"/>
</dbReference>
<feature type="transmembrane region" description="Helical" evidence="7">
    <location>
        <begin position="280"/>
        <end position="300"/>
    </location>
</feature>
<keyword evidence="5 7" id="KW-1133">Transmembrane helix</keyword>
<evidence type="ECO:0000256" key="2">
    <source>
        <dbReference type="ARBA" id="ARBA00006464"/>
    </source>
</evidence>
<dbReference type="RefSeq" id="WP_197745160.1">
    <property type="nucleotide sequence ID" value="NZ_LR778175.1"/>
</dbReference>
<feature type="transmembrane region" description="Helical" evidence="7">
    <location>
        <begin position="109"/>
        <end position="127"/>
    </location>
</feature>
<dbReference type="Pfam" id="PF13727">
    <property type="entry name" value="CoA_binding_3"/>
    <property type="match status" value="1"/>
</dbReference>
<dbReference type="GO" id="GO:0016020">
    <property type="term" value="C:membrane"/>
    <property type="evidence" value="ECO:0007669"/>
    <property type="project" value="UniProtKB-SubCell"/>
</dbReference>
<dbReference type="NCBIfam" id="TIGR03025">
    <property type="entry name" value="EPS_sugtrans"/>
    <property type="match status" value="1"/>
</dbReference>
<evidence type="ECO:0000259" key="8">
    <source>
        <dbReference type="Pfam" id="PF02397"/>
    </source>
</evidence>
<keyword evidence="3 9" id="KW-0808">Transferase</keyword>
<dbReference type="Proteomes" id="UP000516072">
    <property type="component" value="Chromosome"/>
</dbReference>
<name>A0A7G1QA79_9GAMM</name>
<dbReference type="AlphaFoldDB" id="A0A7G1QA79"/>
<dbReference type="NCBIfam" id="TIGR03023">
    <property type="entry name" value="WcaJ_sugtrans"/>
    <property type="match status" value="1"/>
</dbReference>
<dbReference type="Gene3D" id="3.40.50.720">
    <property type="entry name" value="NAD(P)-binding Rossmann-like Domain"/>
    <property type="match status" value="1"/>
</dbReference>
<accession>A0A7G1QA79</accession>
<reference evidence="9 10" key="1">
    <citation type="submission" date="2020-03" db="EMBL/GenBank/DDBJ databases">
        <authorList>
            <person name="Picone N."/>
        </authorList>
    </citation>
    <scope>NUCLEOTIDE SEQUENCE [LARGE SCALE GENOMIC DNA]</scope>
    <source>
        <strain evidence="9">NSCAC1</strain>
    </source>
</reference>
<comment type="similarity">
    <text evidence="2">Belongs to the bacterial sugar transferase family.</text>
</comment>